<dbReference type="GO" id="GO:0003688">
    <property type="term" value="F:DNA replication origin binding"/>
    <property type="evidence" value="ECO:0007669"/>
    <property type="project" value="TreeGrafter"/>
</dbReference>
<reference evidence="4 5" key="1">
    <citation type="journal article" date="2012" name="PLoS Pathog.">
        <title>The genome of the obligate intracellular parasite Trachipleistophora hominis: new insights into microsporidian genome dynamics and reductive evolution.</title>
        <authorList>
            <person name="Heinz E."/>
            <person name="Williams T.A."/>
            <person name="Nakjang S."/>
            <person name="Noel C.J."/>
            <person name="Swan D.C."/>
            <person name="Goldberg A.V."/>
            <person name="Harris S.R."/>
            <person name="Weinmaier T."/>
            <person name="Markert S."/>
            <person name="Becher D."/>
            <person name="Bernhardt J."/>
            <person name="Dagan T."/>
            <person name="Hacker C."/>
            <person name="Lucocq J.M."/>
            <person name="Schweder T."/>
            <person name="Rattei T."/>
            <person name="Hall N."/>
            <person name="Hirt R.P."/>
            <person name="Embley T.M."/>
        </authorList>
    </citation>
    <scope>NUCLEOTIDE SEQUENCE [LARGE SCALE GENOMIC DNA]</scope>
</reference>
<dbReference type="InterPro" id="IPR003959">
    <property type="entry name" value="ATPase_AAA_core"/>
</dbReference>
<dbReference type="EMBL" id="JH993898">
    <property type="protein sequence ID" value="ELQ75950.1"/>
    <property type="molecule type" value="Genomic_DNA"/>
</dbReference>
<dbReference type="Proteomes" id="UP000011185">
    <property type="component" value="Unassembled WGS sequence"/>
</dbReference>
<evidence type="ECO:0000256" key="1">
    <source>
        <dbReference type="ARBA" id="ARBA00022705"/>
    </source>
</evidence>
<feature type="region of interest" description="Disordered" evidence="2">
    <location>
        <begin position="281"/>
        <end position="379"/>
    </location>
</feature>
<sequence length="471" mass="53760">MVILKNGDDRHVNTSTAPFIRVSQRVHEQNMLLTYIKDFQTNGKGHVIYISGVPGSGKTYTVINTLLHCNKAFYFNCGSLKNKSTFFKRLYGLVNSGTGMTGCKYVVNGGNSVKNRLYDIENVKNKLDNVENEGNKCLVSNKKTTSTNVTYRNTNSRKRTKQPFTMSNLTSKLTNRILIIDEIDYLLTRNQHVLYTLFEMKTHTLLICISNTMAFTNKLDGKITSRIDFFINFEAYGADELREIVGVGRDDAFDLVVRRIAAVCGDVRKVEWYKRMLKRNGYDEDNDGRNEGTGYDEDNDSEYKGNDHNENGRNKRNDCDGNSGSKNGENSYDKDHIKNEDASKLGNKITRKKGGTNKDRIGSMQNNRESKRNTMGNTLNGETRAVKTDYKKQNDMKVIDQLMKSDKPVFSCFLNEIDEQKKMILRMGVVKYEDVCGMDYFEYERIVGELEQMGLVVNGKVVLTREEIDKC</sequence>
<dbReference type="OrthoDB" id="1926878at2759"/>
<dbReference type="OMA" id="FINFEAY"/>
<dbReference type="GO" id="GO:0016887">
    <property type="term" value="F:ATP hydrolysis activity"/>
    <property type="evidence" value="ECO:0007669"/>
    <property type="project" value="InterPro"/>
</dbReference>
<dbReference type="GO" id="GO:0005524">
    <property type="term" value="F:ATP binding"/>
    <property type="evidence" value="ECO:0007669"/>
    <property type="project" value="InterPro"/>
</dbReference>
<evidence type="ECO:0000259" key="3">
    <source>
        <dbReference type="SMART" id="SM00382"/>
    </source>
</evidence>
<gene>
    <name evidence="4" type="ORF">THOM_1087</name>
</gene>
<feature type="compositionally biased region" description="Polar residues" evidence="2">
    <location>
        <begin position="320"/>
        <end position="330"/>
    </location>
</feature>
<dbReference type="GO" id="GO:0006270">
    <property type="term" value="P:DNA replication initiation"/>
    <property type="evidence" value="ECO:0007669"/>
    <property type="project" value="TreeGrafter"/>
</dbReference>
<dbReference type="SMART" id="SM00382">
    <property type="entry name" value="AAA"/>
    <property type="match status" value="1"/>
</dbReference>
<dbReference type="GO" id="GO:0033314">
    <property type="term" value="P:mitotic DNA replication checkpoint signaling"/>
    <property type="evidence" value="ECO:0007669"/>
    <property type="project" value="TreeGrafter"/>
</dbReference>
<dbReference type="HOGENOM" id="CLU_665987_0_0_1"/>
<dbReference type="VEuPathDB" id="MicrosporidiaDB:THOM_1087"/>
<keyword evidence="1" id="KW-0235">DNA replication</keyword>
<evidence type="ECO:0000256" key="2">
    <source>
        <dbReference type="SAM" id="MobiDB-lite"/>
    </source>
</evidence>
<name>L7JXA9_TRAHO</name>
<evidence type="ECO:0000313" key="4">
    <source>
        <dbReference type="EMBL" id="ELQ75950.1"/>
    </source>
</evidence>
<dbReference type="SUPFAM" id="SSF52540">
    <property type="entry name" value="P-loop containing nucleoside triphosphate hydrolases"/>
    <property type="match status" value="1"/>
</dbReference>
<dbReference type="Pfam" id="PF00004">
    <property type="entry name" value="AAA"/>
    <property type="match status" value="1"/>
</dbReference>
<dbReference type="PANTHER" id="PTHR10763">
    <property type="entry name" value="CELL DIVISION CONTROL PROTEIN 6-RELATED"/>
    <property type="match status" value="1"/>
</dbReference>
<feature type="compositionally biased region" description="Basic and acidic residues" evidence="2">
    <location>
        <begin position="331"/>
        <end position="343"/>
    </location>
</feature>
<evidence type="ECO:0000313" key="5">
    <source>
        <dbReference type="Proteomes" id="UP000011185"/>
    </source>
</evidence>
<proteinExistence type="predicted"/>
<accession>L7JXA9</accession>
<organism evidence="4 5">
    <name type="scientific">Trachipleistophora hominis</name>
    <name type="common">Microsporidian parasite</name>
    <dbReference type="NCBI Taxonomy" id="72359"/>
    <lineage>
        <taxon>Eukaryota</taxon>
        <taxon>Fungi</taxon>
        <taxon>Fungi incertae sedis</taxon>
        <taxon>Microsporidia</taxon>
        <taxon>Pleistophoridae</taxon>
        <taxon>Trachipleistophora</taxon>
    </lineage>
</organism>
<dbReference type="InterPro" id="IPR027417">
    <property type="entry name" value="P-loop_NTPase"/>
</dbReference>
<dbReference type="InParanoid" id="L7JXA9"/>
<dbReference type="AlphaFoldDB" id="L7JXA9"/>
<feature type="domain" description="AAA+ ATPase" evidence="3">
    <location>
        <begin position="44"/>
        <end position="237"/>
    </location>
</feature>
<protein>
    <submittedName>
        <fullName evidence="4">Origin recognition complex, subunit 1</fullName>
    </submittedName>
</protein>
<feature type="compositionally biased region" description="Basic and acidic residues" evidence="2">
    <location>
        <begin position="301"/>
        <end position="319"/>
    </location>
</feature>
<feature type="compositionally biased region" description="Polar residues" evidence="2">
    <location>
        <begin position="363"/>
        <end position="379"/>
    </location>
</feature>
<dbReference type="STRING" id="72359.L7JXA9"/>
<dbReference type="InterPro" id="IPR003593">
    <property type="entry name" value="AAA+_ATPase"/>
</dbReference>
<dbReference type="PANTHER" id="PTHR10763:SF26">
    <property type="entry name" value="CELL DIVISION CONTROL PROTEIN 6 HOMOLOG"/>
    <property type="match status" value="1"/>
</dbReference>
<dbReference type="Gene3D" id="3.40.50.300">
    <property type="entry name" value="P-loop containing nucleotide triphosphate hydrolases"/>
    <property type="match status" value="1"/>
</dbReference>
<dbReference type="InterPro" id="IPR050311">
    <property type="entry name" value="ORC1/CDC6"/>
</dbReference>
<keyword evidence="5" id="KW-1185">Reference proteome</keyword>